<evidence type="ECO:0000256" key="1">
    <source>
        <dbReference type="SAM" id="Coils"/>
    </source>
</evidence>
<protein>
    <submittedName>
        <fullName evidence="2">Uncharacterized protein</fullName>
    </submittedName>
</protein>
<dbReference type="Proteomes" id="UP001605036">
    <property type="component" value="Unassembled WGS sequence"/>
</dbReference>
<accession>A0ABD1ZFS1</accession>
<organism evidence="2 3">
    <name type="scientific">Riccia fluitans</name>
    <dbReference type="NCBI Taxonomy" id="41844"/>
    <lineage>
        <taxon>Eukaryota</taxon>
        <taxon>Viridiplantae</taxon>
        <taxon>Streptophyta</taxon>
        <taxon>Embryophyta</taxon>
        <taxon>Marchantiophyta</taxon>
        <taxon>Marchantiopsida</taxon>
        <taxon>Marchantiidae</taxon>
        <taxon>Marchantiales</taxon>
        <taxon>Ricciaceae</taxon>
        <taxon>Riccia</taxon>
    </lineage>
</organism>
<keyword evidence="3" id="KW-1185">Reference proteome</keyword>
<comment type="caution">
    <text evidence="2">The sequence shown here is derived from an EMBL/GenBank/DDBJ whole genome shotgun (WGS) entry which is preliminary data.</text>
</comment>
<keyword evidence="1" id="KW-0175">Coiled coil</keyword>
<dbReference type="EMBL" id="JBHFFA010000001">
    <property type="protein sequence ID" value="KAL2650223.1"/>
    <property type="molecule type" value="Genomic_DNA"/>
</dbReference>
<evidence type="ECO:0000313" key="2">
    <source>
        <dbReference type="EMBL" id="KAL2650223.1"/>
    </source>
</evidence>
<feature type="coiled-coil region" evidence="1">
    <location>
        <begin position="36"/>
        <end position="77"/>
    </location>
</feature>
<name>A0ABD1ZFS1_9MARC</name>
<dbReference type="AlphaFoldDB" id="A0ABD1ZFS1"/>
<sequence>MSSASDDEYNLDVNMDKDGNGNLVLANVIRNITMENYALQTRITQMEVEKNQLEEEKKQLSEKLAKIEEELDEEEFKMKVTNMILKEHLEEGAAH</sequence>
<gene>
    <name evidence="2" type="ORF">R1flu_018351</name>
</gene>
<proteinExistence type="predicted"/>
<reference evidence="2 3" key="1">
    <citation type="submission" date="2024-09" db="EMBL/GenBank/DDBJ databases">
        <title>Chromosome-scale assembly of Riccia fluitans.</title>
        <authorList>
            <person name="Paukszto L."/>
            <person name="Sawicki J."/>
            <person name="Karawczyk K."/>
            <person name="Piernik-Szablinska J."/>
            <person name="Szczecinska M."/>
            <person name="Mazdziarz M."/>
        </authorList>
    </citation>
    <scope>NUCLEOTIDE SEQUENCE [LARGE SCALE GENOMIC DNA]</scope>
    <source>
        <strain evidence="2">Rf_01</strain>
        <tissue evidence="2">Aerial parts of the thallus</tissue>
    </source>
</reference>
<evidence type="ECO:0000313" key="3">
    <source>
        <dbReference type="Proteomes" id="UP001605036"/>
    </source>
</evidence>